<accession>A0A512DAU9</accession>
<keyword evidence="2" id="KW-0812">Transmembrane</keyword>
<evidence type="ECO:0000256" key="2">
    <source>
        <dbReference type="SAM" id="Phobius"/>
    </source>
</evidence>
<feature type="region of interest" description="Disordered" evidence="1">
    <location>
        <begin position="44"/>
        <end position="67"/>
    </location>
</feature>
<keyword evidence="2" id="KW-1133">Transmembrane helix</keyword>
<evidence type="ECO:0000313" key="4">
    <source>
        <dbReference type="Proteomes" id="UP000321181"/>
    </source>
</evidence>
<dbReference type="EMBL" id="BJYY01000010">
    <property type="protein sequence ID" value="GEO33575.1"/>
    <property type="molecule type" value="Genomic_DNA"/>
</dbReference>
<reference evidence="3 4" key="1">
    <citation type="submission" date="2019-07" db="EMBL/GenBank/DDBJ databases">
        <title>Whole genome shotgun sequence of Cellulomonas aerilata NBRC 106308.</title>
        <authorList>
            <person name="Hosoyama A."/>
            <person name="Uohara A."/>
            <person name="Ohji S."/>
            <person name="Ichikawa N."/>
        </authorList>
    </citation>
    <scope>NUCLEOTIDE SEQUENCE [LARGE SCALE GENOMIC DNA]</scope>
    <source>
        <strain evidence="3 4">NBRC 106308</strain>
    </source>
</reference>
<keyword evidence="2" id="KW-0472">Membrane</keyword>
<dbReference type="AlphaFoldDB" id="A0A512DAU9"/>
<feature type="transmembrane region" description="Helical" evidence="2">
    <location>
        <begin position="21"/>
        <end position="41"/>
    </location>
</feature>
<gene>
    <name evidence="3" type="ORF">CAE01nite_13000</name>
</gene>
<proteinExistence type="predicted"/>
<organism evidence="3 4">
    <name type="scientific">Cellulomonas aerilata</name>
    <dbReference type="NCBI Taxonomy" id="515326"/>
    <lineage>
        <taxon>Bacteria</taxon>
        <taxon>Bacillati</taxon>
        <taxon>Actinomycetota</taxon>
        <taxon>Actinomycetes</taxon>
        <taxon>Micrococcales</taxon>
        <taxon>Cellulomonadaceae</taxon>
        <taxon>Cellulomonas</taxon>
    </lineage>
</organism>
<sequence length="67" mass="6888">MAQDVSPFDPRPPRRRRRQRAVGGAAALLAVLGLAVATWALGNSDGVIQPTNPTPSDIAPAPDTDGG</sequence>
<comment type="caution">
    <text evidence="3">The sequence shown here is derived from an EMBL/GenBank/DDBJ whole genome shotgun (WGS) entry which is preliminary data.</text>
</comment>
<feature type="region of interest" description="Disordered" evidence="1">
    <location>
        <begin position="1"/>
        <end position="20"/>
    </location>
</feature>
<keyword evidence="4" id="KW-1185">Reference proteome</keyword>
<name>A0A512DAU9_9CELL</name>
<dbReference type="RefSeq" id="WP_146901725.1">
    <property type="nucleotide sequence ID" value="NZ_BAAARM010000002.1"/>
</dbReference>
<dbReference type="Proteomes" id="UP000321181">
    <property type="component" value="Unassembled WGS sequence"/>
</dbReference>
<evidence type="ECO:0000313" key="3">
    <source>
        <dbReference type="EMBL" id="GEO33575.1"/>
    </source>
</evidence>
<evidence type="ECO:0000256" key="1">
    <source>
        <dbReference type="SAM" id="MobiDB-lite"/>
    </source>
</evidence>
<protein>
    <submittedName>
        <fullName evidence="3">Uncharacterized protein</fullName>
    </submittedName>
</protein>